<feature type="domain" description="Tyrosine specific protein phosphatases" evidence="5">
    <location>
        <begin position="961"/>
        <end position="1032"/>
    </location>
</feature>
<dbReference type="InterPro" id="IPR016130">
    <property type="entry name" value="Tyr_Pase_AS"/>
</dbReference>
<dbReference type="InterPro" id="IPR053239">
    <property type="entry name" value="Dual_spec_PTase"/>
</dbReference>
<feature type="compositionally biased region" description="Low complexity" evidence="3">
    <location>
        <begin position="835"/>
        <end position="844"/>
    </location>
</feature>
<gene>
    <name evidence="6" type="primary">CaJ7.0099</name>
    <name evidence="6" type="ORF">CaO19.7033</name>
</gene>
<evidence type="ECO:0000313" key="6">
    <source>
        <dbReference type="EMBL" id="BAE44611.1"/>
    </source>
</evidence>
<feature type="compositionally biased region" description="Low complexity" evidence="3">
    <location>
        <begin position="1"/>
        <end position="18"/>
    </location>
</feature>
<sequence>MMSITRTSTATTTTTTASDISQMEIKESEIEPRPKSTDNNSCSCSSSSSSSLIPSNTTKSNHIHKPIARRNIPIELKDDNIDGLNPTEKENNMTKCIPNTKIDSSSSSTNSTSTPLIPSDIHRACKRSSSSSNDLIYERDRFRARLKSFNDTQSHNNQHEPPPGTTTKMESTSNSTINGINESCEICDEISVTVKTAKLNIDKNPLDNSTMFYKSLPNYYPDKEDGMITIPVKQLNLDQVLEVFKWYFNSNLPNTKDMFPWLHGFHKYNFAQRSFFLHQQQQLQQKLDNSSTNTSNTNFQDSMNHNELFTDYHLSRPDDIRFLMCINDESLPVNLHNTVKLTEILTKIDVSKSEIKEIIKKIWLNDKNGIETETETETETDSSFIELLVTDCIKLNVLPIFLNLDPERGISLRNFQIQVAKLSSCSDFIIYGIDELKIQSITRILWLAQRYERQQREIEIKESGKGNQQQQTYNIFVLKNDLTQCYEKLPPSTTIMNTIQSFAKYSKIDTSGLFYKPINQYLLNDYNLPLYEKIETAKMSSATKIYQNVWIGNFWDYQSMLNYLSENKPVETSKENLKDYYCQPSNSITTSTTTTTTTTTTTNSQLSLPQPKANWKLFIRCHSEASFPDLQDLNQLLFKYTISSHEQSDEIHHLEFPPSGSIGIGDCKKENLQSIINTCKLIYLYSSTTTKNPSSGLNSLIYCTDGYTESSLLVFCYLMYSLNISLDEAILELHLTYGRPFYIFPSDVIILKKLQPLLRKFSPTTKSSNNNNSMNRQIDWANLEILSSQEINELLLGSPKESSQQNTRLGFISPNEDEDEDEDDEDEDEQDIDNDSSSGSSDYSFNEIDWVNEVEGSIPSKILPHIYLGSLKHASCLSILNKLGIQKIISVGESLPWLNGYIFQRHNDITINQSTDGNIETYTITPKKKTNLVAHSHHITSVDTVLKVNNLEDDGIDELSQRLPQILKFINDQYEINQGQVKILIHCRVGVSRSATVVIAEIMNRLKINLPMAYLYVRVRRLNIIIQPNLRFMYELFKWEEQKKLANNERDKEVGYLREIDWFIMCREITKLNTPYL</sequence>
<evidence type="ECO:0000256" key="1">
    <source>
        <dbReference type="ARBA" id="ARBA00022801"/>
    </source>
</evidence>
<feature type="compositionally biased region" description="Low complexity" evidence="3">
    <location>
        <begin position="104"/>
        <end position="114"/>
    </location>
</feature>
<dbReference type="Gene3D" id="3.90.190.10">
    <property type="entry name" value="Protein tyrosine phosphatase superfamily"/>
    <property type="match status" value="2"/>
</dbReference>
<dbReference type="InterPro" id="IPR020422">
    <property type="entry name" value="TYR_PHOSPHATASE_DUAL_dom"/>
</dbReference>
<feature type="compositionally biased region" description="Acidic residues" evidence="3">
    <location>
        <begin position="815"/>
        <end position="834"/>
    </location>
</feature>
<dbReference type="SUPFAM" id="SSF52799">
    <property type="entry name" value="(Phosphotyrosine protein) phosphatases II"/>
    <property type="match status" value="2"/>
</dbReference>
<dbReference type="PANTHER" id="PTHR47550:SF1">
    <property type="entry name" value="DUAL SPECIFICITY PROTEIN PHOSPHATASE PPS1"/>
    <property type="match status" value="1"/>
</dbReference>
<dbReference type="VEuPathDB" id="FungiDB:CAWG_05441"/>
<organism evidence="6">
    <name type="scientific">Candida albicans</name>
    <name type="common">Yeast</name>
    <dbReference type="NCBI Taxonomy" id="5476"/>
    <lineage>
        <taxon>Eukaryota</taxon>
        <taxon>Fungi</taxon>
        <taxon>Dikarya</taxon>
        <taxon>Ascomycota</taxon>
        <taxon>Saccharomycotina</taxon>
        <taxon>Pichiomycetes</taxon>
        <taxon>Debaryomycetaceae</taxon>
        <taxon>Candida/Lodderomyces clade</taxon>
        <taxon>Candida</taxon>
    </lineage>
</organism>
<dbReference type="Pfam" id="PF00782">
    <property type="entry name" value="DSPc"/>
    <property type="match status" value="1"/>
</dbReference>
<dbReference type="GO" id="GO:0008138">
    <property type="term" value="F:protein tyrosine/serine/threonine phosphatase activity"/>
    <property type="evidence" value="ECO:0007669"/>
    <property type="project" value="TreeGrafter"/>
</dbReference>
<dbReference type="EMBL" id="AP006852">
    <property type="protein sequence ID" value="BAE44611.1"/>
    <property type="molecule type" value="Genomic_DNA"/>
</dbReference>
<dbReference type="PhylomeDB" id="G1UA45"/>
<feature type="region of interest" description="Disordered" evidence="3">
    <location>
        <begin position="148"/>
        <end position="174"/>
    </location>
</feature>
<keyword evidence="1" id="KW-0378">Hydrolase</keyword>
<name>G1UA45_CANAX</name>
<feature type="compositionally biased region" description="Low complexity" evidence="3">
    <location>
        <begin position="41"/>
        <end position="51"/>
    </location>
</feature>
<dbReference type="AlphaFoldDB" id="G1UA45"/>
<keyword evidence="2" id="KW-0904">Protein phosphatase</keyword>
<feature type="compositionally biased region" description="Basic and acidic residues" evidence="3">
    <location>
        <begin position="24"/>
        <end position="36"/>
    </location>
</feature>
<dbReference type="SMART" id="SM00195">
    <property type="entry name" value="DSPc"/>
    <property type="match status" value="1"/>
</dbReference>
<dbReference type="InterPro" id="IPR000387">
    <property type="entry name" value="Tyr_Pase_dom"/>
</dbReference>
<feature type="domain" description="Tyrosine-protein phosphatase" evidence="4">
    <location>
        <begin position="858"/>
        <end position="1045"/>
    </location>
</feature>
<feature type="region of interest" description="Disordered" evidence="3">
    <location>
        <begin position="85"/>
        <end position="118"/>
    </location>
</feature>
<accession>G1UA45</accession>
<feature type="compositionally biased region" description="Polar residues" evidence="3">
    <location>
        <begin position="165"/>
        <end position="174"/>
    </location>
</feature>
<dbReference type="PROSITE" id="PS50054">
    <property type="entry name" value="TYR_PHOSPHATASE_DUAL"/>
    <property type="match status" value="1"/>
</dbReference>
<dbReference type="PROSITE" id="PS50056">
    <property type="entry name" value="TYR_PHOSPHATASE_2"/>
    <property type="match status" value="1"/>
</dbReference>
<dbReference type="PANTHER" id="PTHR47550">
    <property type="entry name" value="DUAL SPECIFICITY PROTEIN PHOSPHATASE PPS1"/>
    <property type="match status" value="1"/>
</dbReference>
<evidence type="ECO:0000259" key="5">
    <source>
        <dbReference type="PROSITE" id="PS50056"/>
    </source>
</evidence>
<dbReference type="FunFam" id="3.90.190.10:FF:000095">
    <property type="entry name" value="Unplaced genomic scaffold supercont1.9, whole genome shotgun sequence"/>
    <property type="match status" value="1"/>
</dbReference>
<dbReference type="InterPro" id="IPR029021">
    <property type="entry name" value="Prot-tyrosine_phosphatase-like"/>
</dbReference>
<proteinExistence type="predicted"/>
<dbReference type="GO" id="GO:0005634">
    <property type="term" value="C:nucleus"/>
    <property type="evidence" value="ECO:0007669"/>
    <property type="project" value="GOC"/>
</dbReference>
<feature type="region of interest" description="Disordered" evidence="3">
    <location>
        <begin position="1"/>
        <end position="66"/>
    </location>
</feature>
<dbReference type="GO" id="GO:0033260">
    <property type="term" value="P:nuclear DNA replication"/>
    <property type="evidence" value="ECO:0007669"/>
    <property type="project" value="TreeGrafter"/>
</dbReference>
<evidence type="ECO:0000256" key="3">
    <source>
        <dbReference type="SAM" id="MobiDB-lite"/>
    </source>
</evidence>
<dbReference type="PROSITE" id="PS00383">
    <property type="entry name" value="TYR_PHOSPHATASE_1"/>
    <property type="match status" value="1"/>
</dbReference>
<dbReference type="VEuPathDB" id="FungiDB:C7_00840C_A"/>
<protein>
    <submittedName>
        <fullName evidence="6">Uncharacterized protein CaJ7.0099</fullName>
    </submittedName>
</protein>
<dbReference type="VEuPathDB" id="FungiDB:CAWG_03229"/>
<evidence type="ECO:0000259" key="4">
    <source>
        <dbReference type="PROSITE" id="PS50054"/>
    </source>
</evidence>
<reference evidence="6" key="1">
    <citation type="journal article" date="2005" name="Genetics">
        <title>Sequence finishing and gene mapping for Candida albicans chromosome 7 and syntenic analysis against the Saccharomyces cerevisiae genome.</title>
        <authorList>
            <person name="Chibana H."/>
            <person name="Oka N."/>
            <person name="Nakayama H."/>
            <person name="Aoyama T."/>
            <person name="Magee B.B."/>
            <person name="Magee P.T."/>
            <person name="Mikami Y."/>
        </authorList>
    </citation>
    <scope>NUCLEOTIDE SEQUENCE</scope>
</reference>
<evidence type="ECO:0000256" key="2">
    <source>
        <dbReference type="ARBA" id="ARBA00022912"/>
    </source>
</evidence>
<feature type="region of interest" description="Disordered" evidence="3">
    <location>
        <begin position="797"/>
        <end position="844"/>
    </location>
</feature>
<dbReference type="InterPro" id="IPR000340">
    <property type="entry name" value="Dual-sp_phosphatase_cat-dom"/>
</dbReference>